<dbReference type="InterPro" id="IPR051650">
    <property type="entry name" value="SL_signaling_regulator"/>
</dbReference>
<comment type="caution">
    <text evidence="6">The sequence shown here is derived from an EMBL/GenBank/DDBJ whole genome shotgun (WGS) entry which is preliminary data.</text>
</comment>
<dbReference type="Proteomes" id="UP000823775">
    <property type="component" value="Unassembled WGS sequence"/>
</dbReference>
<protein>
    <recommendedName>
        <fullName evidence="5">Clp R domain-containing protein</fullName>
    </recommendedName>
</protein>
<accession>A0ABS8S9N1</accession>
<dbReference type="Gene3D" id="3.40.50.300">
    <property type="entry name" value="P-loop containing nucleotide triphosphate hydrolases"/>
    <property type="match status" value="1"/>
</dbReference>
<organism evidence="6 7">
    <name type="scientific">Datura stramonium</name>
    <name type="common">Jimsonweed</name>
    <name type="synonym">Common thornapple</name>
    <dbReference type="NCBI Taxonomy" id="4076"/>
    <lineage>
        <taxon>Eukaryota</taxon>
        <taxon>Viridiplantae</taxon>
        <taxon>Streptophyta</taxon>
        <taxon>Embryophyta</taxon>
        <taxon>Tracheophyta</taxon>
        <taxon>Spermatophyta</taxon>
        <taxon>Magnoliopsida</taxon>
        <taxon>eudicotyledons</taxon>
        <taxon>Gunneridae</taxon>
        <taxon>Pentapetalae</taxon>
        <taxon>asterids</taxon>
        <taxon>lamiids</taxon>
        <taxon>Solanales</taxon>
        <taxon>Solanaceae</taxon>
        <taxon>Solanoideae</taxon>
        <taxon>Datureae</taxon>
        <taxon>Datura</taxon>
    </lineage>
</organism>
<gene>
    <name evidence="6" type="ORF">HAX54_028554</name>
</gene>
<evidence type="ECO:0000259" key="5">
    <source>
        <dbReference type="PROSITE" id="PS51903"/>
    </source>
</evidence>
<dbReference type="SUPFAM" id="SSF52540">
    <property type="entry name" value="P-loop containing nucleoside triphosphate hydrolases"/>
    <property type="match status" value="1"/>
</dbReference>
<dbReference type="EMBL" id="JACEIK010000351">
    <property type="protein sequence ID" value="MCD7455528.1"/>
    <property type="molecule type" value="Genomic_DNA"/>
</dbReference>
<evidence type="ECO:0000256" key="4">
    <source>
        <dbReference type="SAM" id="MobiDB-lite"/>
    </source>
</evidence>
<dbReference type="Gene3D" id="1.10.1780.10">
    <property type="entry name" value="Clp, N-terminal domain"/>
    <property type="match status" value="1"/>
</dbReference>
<feature type="domain" description="Clp R" evidence="5">
    <location>
        <begin position="8"/>
        <end position="173"/>
    </location>
</feature>
<evidence type="ECO:0000313" key="6">
    <source>
        <dbReference type="EMBL" id="MCD7455528.1"/>
    </source>
</evidence>
<comment type="similarity">
    <text evidence="1">Belongs to the ClpA/ClpB family.</text>
</comment>
<evidence type="ECO:0000256" key="1">
    <source>
        <dbReference type="ARBA" id="ARBA00008675"/>
    </source>
</evidence>
<dbReference type="PROSITE" id="PS51903">
    <property type="entry name" value="CLP_R"/>
    <property type="match status" value="1"/>
</dbReference>
<feature type="region of interest" description="Disordered" evidence="4">
    <location>
        <begin position="176"/>
        <end position="196"/>
    </location>
</feature>
<dbReference type="PANTHER" id="PTHR43572">
    <property type="entry name" value="CHAPERONE PROTEIN CLPD, CHLOROPLASTIC"/>
    <property type="match status" value="1"/>
</dbReference>
<dbReference type="Pfam" id="PF02861">
    <property type="entry name" value="Clp_N"/>
    <property type="match status" value="1"/>
</dbReference>
<evidence type="ECO:0000256" key="2">
    <source>
        <dbReference type="ARBA" id="ARBA00022737"/>
    </source>
</evidence>
<evidence type="ECO:0000256" key="3">
    <source>
        <dbReference type="PROSITE-ProRule" id="PRU01251"/>
    </source>
</evidence>
<dbReference type="InterPro" id="IPR058680">
    <property type="entry name" value="NBD_SMAX1-like"/>
</dbReference>
<dbReference type="SUPFAM" id="SSF81923">
    <property type="entry name" value="Double Clp-N motif"/>
    <property type="match status" value="1"/>
</dbReference>
<name>A0ABS8S9N1_DATST</name>
<proteinExistence type="inferred from homology"/>
<dbReference type="InterPro" id="IPR004176">
    <property type="entry name" value="Clp_R_N"/>
</dbReference>
<keyword evidence="2 3" id="KW-0677">Repeat</keyword>
<keyword evidence="7" id="KW-1185">Reference proteome</keyword>
<dbReference type="PANTHER" id="PTHR43572:SF73">
    <property type="entry name" value="PROTEIN SMAX1-LIKE 3-LIKE"/>
    <property type="match status" value="1"/>
</dbReference>
<evidence type="ECO:0000313" key="7">
    <source>
        <dbReference type="Proteomes" id="UP000823775"/>
    </source>
</evidence>
<dbReference type="Pfam" id="PF23569">
    <property type="entry name" value="NBD_SMAX1"/>
    <property type="match status" value="1"/>
</dbReference>
<dbReference type="InterPro" id="IPR036628">
    <property type="entry name" value="Clp_N_dom_sf"/>
</dbReference>
<sequence>MRTGGCTIQQALTTEAASVVKQAVTLAKRRGHAQVTPLHVANTMLSSSNGIFKTACLQSHSHPLQCKALELCFNVALNRLPASSSSPMLLGHQHHHSQYPSISNALVAAFKRAQAHQRRGSLENQQQPLLAVKIELEQLIISILDDPSVSRVMREAGFDSTQVKTNVEQVVSLELCSQNNPPPSTPNKPKENSKISPFPIKDDVMSVVDSLMNKNRKSIVMVSESIDSLEGVIKGVMSKVENRDVPEDLKEIKFISLPLLSFCNIQREEVDQRIGELTCLIKSLVKKGVVLYLGDLKWVADYRANYVERRIISSYYCSVEHMIMEIGRLVCSFGENEKFWLVGIATFQSYMRCKSGSNNSLESVWGLHPVTVPGGSLGLSLNPDSDTQIELRSKTFEAGEFSCGEEKLQLTCCCNSDSTLSNLPSWLKDERPKKYYTTSDNHHHDQNCVSVKDLHKKWNPTCHFPFWANRKTCETNSSTPNSASNSSDVIMDMEYSVPKFKEFNSENLNILSNALEEIVPWQKGIVIQEIAATILQCRSGMIRRKEKSLTNGAKQETWLLFQGPDVHAKEKIARELANVVFGSYTNFMSIALSSFTSNFRNKRSRDEQSWSYIDKFAQAVCSNSHCVFYLEDLEEIDYCSLRGIKKAIERGIVTNPSSVGEEVSLDDAIIILSCGNFGSKSSRDCSPNVKQKYEETSTSPCVSLDLNLSIDDQYGSGEDLDIGLLQSVDRCIFFQNSRTIVE</sequence>
<reference evidence="6 7" key="1">
    <citation type="journal article" date="2021" name="BMC Genomics">
        <title>Datura genome reveals duplications of psychoactive alkaloid biosynthetic genes and high mutation rate following tissue culture.</title>
        <authorList>
            <person name="Rajewski A."/>
            <person name="Carter-House D."/>
            <person name="Stajich J."/>
            <person name="Litt A."/>
        </authorList>
    </citation>
    <scope>NUCLEOTIDE SEQUENCE [LARGE SCALE GENOMIC DNA]</scope>
    <source>
        <strain evidence="6">AR-01</strain>
    </source>
</reference>
<dbReference type="InterPro" id="IPR027417">
    <property type="entry name" value="P-loop_NTPase"/>
</dbReference>